<feature type="domain" description="Bacterial sugar transferase" evidence="6">
    <location>
        <begin position="7"/>
        <end position="181"/>
    </location>
</feature>
<keyword evidence="2" id="KW-0808">Transferase</keyword>
<evidence type="ECO:0000313" key="9">
    <source>
        <dbReference type="Proteomes" id="UP000825258"/>
    </source>
</evidence>
<protein>
    <submittedName>
        <fullName evidence="8">UDP-N-acetylgalactosaminyltransferase</fullName>
    </submittedName>
</protein>
<dbReference type="Pfam" id="PF17836">
    <property type="entry name" value="PglD_N"/>
    <property type="match status" value="1"/>
</dbReference>
<gene>
    <name evidence="8" type="ORF">KK2020170_01330</name>
</gene>
<keyword evidence="3" id="KW-0677">Repeat</keyword>
<keyword evidence="5" id="KW-0812">Transmembrane</keyword>
<feature type="transmembrane region" description="Helical" evidence="5">
    <location>
        <begin position="12"/>
        <end position="35"/>
    </location>
</feature>
<evidence type="ECO:0000259" key="7">
    <source>
        <dbReference type="Pfam" id="PF17836"/>
    </source>
</evidence>
<dbReference type="PROSITE" id="PS00101">
    <property type="entry name" value="HEXAPEP_TRANSFERASES"/>
    <property type="match status" value="1"/>
</dbReference>
<accession>A0ABN6HUS7</accession>
<proteinExistence type="inferred from homology"/>
<dbReference type="InterPro" id="IPR003362">
    <property type="entry name" value="Bact_transf"/>
</dbReference>
<keyword evidence="9" id="KW-1185">Reference proteome</keyword>
<dbReference type="Gene3D" id="2.160.10.10">
    <property type="entry name" value="Hexapeptide repeat proteins"/>
    <property type="match status" value="1"/>
</dbReference>
<dbReference type="InterPro" id="IPR018357">
    <property type="entry name" value="Hexapep_transf_CS"/>
</dbReference>
<keyword evidence="5" id="KW-1133">Transmembrane helix</keyword>
<evidence type="ECO:0000256" key="2">
    <source>
        <dbReference type="ARBA" id="ARBA00022679"/>
    </source>
</evidence>
<dbReference type="Gene3D" id="3.40.50.20">
    <property type="match status" value="1"/>
</dbReference>
<evidence type="ECO:0000313" key="8">
    <source>
        <dbReference type="EMBL" id="BCY27265.1"/>
    </source>
</evidence>
<dbReference type="PANTHER" id="PTHR30576">
    <property type="entry name" value="COLANIC BIOSYNTHESIS UDP-GLUCOSE LIPID CARRIER TRANSFERASE"/>
    <property type="match status" value="1"/>
</dbReference>
<feature type="domain" description="PglD N-terminal" evidence="7">
    <location>
        <begin position="202"/>
        <end position="276"/>
    </location>
</feature>
<comment type="similarity">
    <text evidence="1">Belongs to the bacterial sugar transferase family.</text>
</comment>
<evidence type="ECO:0000256" key="5">
    <source>
        <dbReference type="SAM" id="Phobius"/>
    </source>
</evidence>
<evidence type="ECO:0000256" key="1">
    <source>
        <dbReference type="ARBA" id="ARBA00006464"/>
    </source>
</evidence>
<keyword evidence="4" id="KW-0012">Acyltransferase</keyword>
<dbReference type="Pfam" id="PF02397">
    <property type="entry name" value="Bac_transf"/>
    <property type="match status" value="1"/>
</dbReference>
<dbReference type="SUPFAM" id="SSF51161">
    <property type="entry name" value="Trimeric LpxA-like enzymes"/>
    <property type="match status" value="1"/>
</dbReference>
<dbReference type="Pfam" id="PF00132">
    <property type="entry name" value="Hexapep"/>
    <property type="match status" value="2"/>
</dbReference>
<dbReference type="NCBIfam" id="TIGR03570">
    <property type="entry name" value="NeuD_NnaD"/>
    <property type="match status" value="1"/>
</dbReference>
<dbReference type="InterPro" id="IPR041561">
    <property type="entry name" value="PglD_N"/>
</dbReference>
<name>A0ABN6HUS7_9FLAO</name>
<evidence type="ECO:0000256" key="3">
    <source>
        <dbReference type="ARBA" id="ARBA00022737"/>
    </source>
</evidence>
<dbReference type="InterPro" id="IPR020019">
    <property type="entry name" value="AcTrfase_PglD-like"/>
</dbReference>
<organism evidence="8 9">
    <name type="scientific">Flavobacterium okayamense</name>
    <dbReference type="NCBI Taxonomy" id="2830782"/>
    <lineage>
        <taxon>Bacteria</taxon>
        <taxon>Pseudomonadati</taxon>
        <taxon>Bacteroidota</taxon>
        <taxon>Flavobacteriia</taxon>
        <taxon>Flavobacteriales</taxon>
        <taxon>Flavobacteriaceae</taxon>
        <taxon>Flavobacterium</taxon>
    </lineage>
</organism>
<sequence length="404" mass="44820">MYRKFFKSILDVILALIGFIILLPLFIIITLFLAFANYGKPFFTQERPGYKGKIFNIVKFKTMNDKKDKNGNLLSDAERLTTIGKFVRKTSLDEIPQLLNVIKGDMSLIGPRPLLTQYMNLYSPYQNRRHEVKPGITGWAQINGRNAIDWETKFDLDIFYVENISFLLDVKILFKTVKKILIKEGINAVDSATIEPFSGNTNVVIYGGGGHCKVVLDIFFEEGKYNVNAIYDDNPKAENVFGVNLLSTPNIDFFKNKNCIIAIGDNTIRKKIVQQLQTNFVMTIHPNAVISKFAKIGHGTQVMAAAVINPDTTIGHHCIINTGAIVEHDCILEDYVHVSPNATLGGSVQVGERTQIGMGASVLPNLKIGKNVMIGAGSVVVENIPDNAVVVGIPGKIIKYQEND</sequence>
<keyword evidence="5" id="KW-0472">Membrane</keyword>
<dbReference type="InterPro" id="IPR011004">
    <property type="entry name" value="Trimer_LpxA-like_sf"/>
</dbReference>
<dbReference type="InterPro" id="IPR001451">
    <property type="entry name" value="Hexapep"/>
</dbReference>
<evidence type="ECO:0000259" key="6">
    <source>
        <dbReference type="Pfam" id="PF02397"/>
    </source>
</evidence>
<dbReference type="EMBL" id="AP024749">
    <property type="protein sequence ID" value="BCY27265.1"/>
    <property type="molecule type" value="Genomic_DNA"/>
</dbReference>
<dbReference type="PANTHER" id="PTHR30576:SF8">
    <property type="entry name" value="UNDECAPRENYL-PHOSPHATE GALACTOSE PHOSPHOTRANSFERASE"/>
    <property type="match status" value="1"/>
</dbReference>
<reference evidence="8 9" key="1">
    <citation type="submission" date="2021-06" db="EMBL/GenBank/DDBJ databases">
        <title>Whole genome sequences of Flavobacterium sp. KK2020170 and assembly.</title>
        <authorList>
            <person name="Kitahara K."/>
            <person name="Miyoshi S."/>
            <person name="Uesaka K."/>
        </authorList>
    </citation>
    <scope>NUCLEOTIDE SEQUENCE [LARGE SCALE GENOMIC DNA]</scope>
    <source>
        <strain evidence="8 9">KK2020170</strain>
    </source>
</reference>
<dbReference type="CDD" id="cd03360">
    <property type="entry name" value="LbH_AT_putative"/>
    <property type="match status" value="1"/>
</dbReference>
<dbReference type="Proteomes" id="UP000825258">
    <property type="component" value="Chromosome"/>
</dbReference>
<evidence type="ECO:0000256" key="4">
    <source>
        <dbReference type="ARBA" id="ARBA00023315"/>
    </source>
</evidence>